<keyword evidence="3" id="KW-1185">Reference proteome</keyword>
<evidence type="ECO:0000256" key="1">
    <source>
        <dbReference type="SAM" id="Phobius"/>
    </source>
</evidence>
<dbReference type="RefSeq" id="WP_139076661.1">
    <property type="nucleotide sequence ID" value="NZ_VDFU01000009.1"/>
</dbReference>
<accession>A0A5C4MWW1</accession>
<evidence type="ECO:0000313" key="2">
    <source>
        <dbReference type="EMBL" id="TNC49885.1"/>
    </source>
</evidence>
<feature type="transmembrane region" description="Helical" evidence="1">
    <location>
        <begin position="156"/>
        <end position="175"/>
    </location>
</feature>
<name>A0A5C4MWW1_9RHOB</name>
<reference evidence="2 3" key="1">
    <citation type="submission" date="2019-06" db="EMBL/GenBank/DDBJ databases">
        <title>YIM 131921 draft genome.</title>
        <authorList>
            <person name="Jiang L."/>
        </authorList>
    </citation>
    <scope>NUCLEOTIDE SEQUENCE [LARGE SCALE GENOMIC DNA]</scope>
    <source>
        <strain evidence="2 3">YIM 131921</strain>
    </source>
</reference>
<dbReference type="EMBL" id="VDFU01000009">
    <property type="protein sequence ID" value="TNC49885.1"/>
    <property type="molecule type" value="Genomic_DNA"/>
</dbReference>
<feature type="transmembrane region" description="Helical" evidence="1">
    <location>
        <begin position="132"/>
        <end position="150"/>
    </location>
</feature>
<sequence length="178" mass="18721">MADLIERLGLSGPGQAFILFGATAVFLAAPDIDLMLLRLLHHRSILTHSVLLPFLVLWFLPALGPAAAAGAFLGVAIHLSADLLSPARGYGQIYLPEPFQVGLGGWSHVWLLLNALAAAWLAVAILPVGEGWRLLAAGTGVVAALCYGLGNERSIMAVIVALAVVGAGQYAYLWLQPH</sequence>
<protein>
    <submittedName>
        <fullName evidence="2">Uncharacterized protein</fullName>
    </submittedName>
</protein>
<comment type="caution">
    <text evidence="2">The sequence shown here is derived from an EMBL/GenBank/DDBJ whole genome shotgun (WGS) entry which is preliminary data.</text>
</comment>
<feature type="transmembrane region" description="Helical" evidence="1">
    <location>
        <begin position="52"/>
        <end position="79"/>
    </location>
</feature>
<organism evidence="2 3">
    <name type="scientific">Rubellimicrobium rubrum</name>
    <dbReference type="NCBI Taxonomy" id="2585369"/>
    <lineage>
        <taxon>Bacteria</taxon>
        <taxon>Pseudomonadati</taxon>
        <taxon>Pseudomonadota</taxon>
        <taxon>Alphaproteobacteria</taxon>
        <taxon>Rhodobacterales</taxon>
        <taxon>Roseobacteraceae</taxon>
        <taxon>Rubellimicrobium</taxon>
    </lineage>
</organism>
<dbReference type="OrthoDB" id="5828012at2"/>
<proteinExistence type="predicted"/>
<evidence type="ECO:0000313" key="3">
    <source>
        <dbReference type="Proteomes" id="UP000305887"/>
    </source>
</evidence>
<keyword evidence="1" id="KW-0472">Membrane</keyword>
<feature type="transmembrane region" description="Helical" evidence="1">
    <location>
        <begin position="99"/>
        <end position="125"/>
    </location>
</feature>
<feature type="transmembrane region" description="Helical" evidence="1">
    <location>
        <begin position="16"/>
        <end position="40"/>
    </location>
</feature>
<dbReference type="Proteomes" id="UP000305887">
    <property type="component" value="Unassembled WGS sequence"/>
</dbReference>
<keyword evidence="1" id="KW-0812">Transmembrane</keyword>
<keyword evidence="1" id="KW-1133">Transmembrane helix</keyword>
<gene>
    <name evidence="2" type="ORF">FHG66_10255</name>
</gene>
<dbReference type="AlphaFoldDB" id="A0A5C4MWW1"/>